<keyword evidence="2" id="KW-1185">Reference proteome</keyword>
<evidence type="ECO:0008006" key="3">
    <source>
        <dbReference type="Google" id="ProtNLM"/>
    </source>
</evidence>
<organism evidence="1 2">
    <name type="scientific">Desulfococcus multivorans DSM 2059</name>
    <dbReference type="NCBI Taxonomy" id="1121405"/>
    <lineage>
        <taxon>Bacteria</taxon>
        <taxon>Pseudomonadati</taxon>
        <taxon>Thermodesulfobacteriota</taxon>
        <taxon>Desulfobacteria</taxon>
        <taxon>Desulfobacterales</taxon>
        <taxon>Desulfococcaceae</taxon>
        <taxon>Desulfococcus</taxon>
    </lineage>
</organism>
<dbReference type="Proteomes" id="UP000014977">
    <property type="component" value="Unassembled WGS sequence"/>
</dbReference>
<dbReference type="AlphaFoldDB" id="S7TX00"/>
<sequence>MAVLSMLTVVWLCIGIPGGRWIPAAYGRSTSGDMPSEGLSPEWGGHLRLRGGLTRPDDQSLYQWVGTGTYEDGSAELRLKHQIFLGEWGHFETHYEAVAVGGDTWEKGRDLLRLTNVRLPDGLFVSQSGPLSDDRRLMDLTHVIHDGAEGAFYHRLDRLFLALERSWGNVRLGRQAVTWGNGMIFNPMDLFNPFAPTDVVRDYKVGDDMAIFTRQLGENGDLQVIGVPRRNPENRAVEWGESAVGAKVRIPSGTTEWTFLLAENHDNAVIGVGAVGYAGSAAWRVDAVWTALPAESPSGGYLSGAANVDVSWTWWDKNFYGFLEMYYNGLGETDYSAVGENSDLAAALARGELFTLGRLYLAPHVGVEFHPLVNAYLTFINNLEDPSGVIQPRCVWSAAEDVEIMAGATLYWGGPGTEFGGFPIPGTAARAVPADSAYLWLTWYY</sequence>
<dbReference type="RefSeq" id="WP_020876487.1">
    <property type="nucleotide sequence ID" value="NZ_ATHJ01000076.1"/>
</dbReference>
<accession>S7TX00</accession>
<dbReference type="OrthoDB" id="5289878at2"/>
<evidence type="ECO:0000313" key="2">
    <source>
        <dbReference type="Proteomes" id="UP000014977"/>
    </source>
</evidence>
<dbReference type="eggNOG" id="ENOG5032WND">
    <property type="taxonomic scope" value="Bacteria"/>
</dbReference>
<dbReference type="STRING" id="897.B2D07_06815"/>
<reference evidence="1 2" key="1">
    <citation type="journal article" date="2013" name="Genome Announc.">
        <title>Draft genome sequences for three mercury-methylating, sulfate-reducing bacteria.</title>
        <authorList>
            <person name="Brown S.D."/>
            <person name="Hurt R.A.Jr."/>
            <person name="Gilmour C.C."/>
            <person name="Elias D.A."/>
        </authorList>
    </citation>
    <scope>NUCLEOTIDE SEQUENCE [LARGE SCALE GENOMIC DNA]</scope>
    <source>
        <strain evidence="1 2">DSM 2059</strain>
    </source>
</reference>
<gene>
    <name evidence="1" type="ORF">dsmv_2056</name>
</gene>
<dbReference type="EMBL" id="ATHJ01000076">
    <property type="protein sequence ID" value="EPR41275.1"/>
    <property type="molecule type" value="Genomic_DNA"/>
</dbReference>
<protein>
    <recommendedName>
        <fullName evidence="3">Alginate export domain-containing protein</fullName>
    </recommendedName>
</protein>
<evidence type="ECO:0000313" key="1">
    <source>
        <dbReference type="EMBL" id="EPR41275.1"/>
    </source>
</evidence>
<comment type="caution">
    <text evidence="1">The sequence shown here is derived from an EMBL/GenBank/DDBJ whole genome shotgun (WGS) entry which is preliminary data.</text>
</comment>
<proteinExistence type="predicted"/>
<name>S7TX00_DESML</name>